<sequence>MSFTSKGKKANPDSISNDTSARSVFSPFESKQPFPPLSADDLAITSQDAPDTSLTEDDPDITSPDVEEEDYDVNFQSQYSLDDQSFTDASTDDSDGQSPEDDGIEIHPFRQSSSSLHGPNAFAPPFYNRPPTPLPPSPSLTSLLRPPFSTTTSRPTTPDSSDVETPNDTEAAVAKSARRATTVPRASPKVPTYEYYGFVLYLASSLAFLIYILWSYLPSPFLHQLGITYYPDRWWSLAIPAWLVMTIVYIYIALASYNTGYMTLPMNSVENIVDEVANVAVIDGKGRRRPGGAVKMKPGATSCQIMGPQNKKVNWREIWSEGTDAVLDVPVGGVCEVLYGQGRDDGETGGSKSGELPRAPLTPEQLRKIDVNRMKAKAIREQREAEARASASIPGVAQSTNGVKRSYSSMTAEMPATVRDATSAARPLDSIKPARNFSKYVEYDFSKMTDTKGGFLTEEDDPFNKALHVKEGKEEQKPANMTQKEWERKQLLDSLRRNRTGPFEPALSVLDDKSKQKKCRECGSLEIDWKWEQDLRCCVCHACKEKHPEKYSLLTKTEAKEDYLLTDREFSNDFWYGLALDIDFLLVAELKDEDLLPHLERPNPHKSTWNNMMLYLRYQVEEYAFSAKKWGSAEALDAEFERRENEKKRRREAKFKTKLQDLKKRTRVDAYRRSRQGATGGNFGDDLGNGGRHVHQWGRSIENPETGIGVKKCVDCGMEVEELEF</sequence>
<feature type="compositionally biased region" description="Acidic residues" evidence="8">
    <location>
        <begin position="54"/>
        <end position="72"/>
    </location>
</feature>
<evidence type="ECO:0000256" key="2">
    <source>
        <dbReference type="ARBA" id="ARBA00004141"/>
    </source>
</evidence>
<dbReference type="AlphaFoldDB" id="A0A8H6A992"/>
<evidence type="ECO:0000256" key="6">
    <source>
        <dbReference type="ARBA" id="ARBA00023136"/>
    </source>
</evidence>
<feature type="compositionally biased region" description="Pro residues" evidence="8">
    <location>
        <begin position="127"/>
        <end position="138"/>
    </location>
</feature>
<dbReference type="InterPro" id="IPR022658">
    <property type="entry name" value="XPA_CS"/>
</dbReference>
<feature type="compositionally biased region" description="Polar residues" evidence="8">
    <location>
        <begin position="44"/>
        <end position="53"/>
    </location>
</feature>
<accession>A0A8H6A992</accession>
<feature type="domain" description="XPA C-terminal" evidence="10">
    <location>
        <begin position="550"/>
        <end position="572"/>
    </location>
</feature>
<dbReference type="SUPFAM" id="SSF46955">
    <property type="entry name" value="Putative DNA-binding domain"/>
    <property type="match status" value="1"/>
</dbReference>
<dbReference type="GO" id="GO:0005783">
    <property type="term" value="C:endoplasmic reticulum"/>
    <property type="evidence" value="ECO:0007669"/>
    <property type="project" value="TreeGrafter"/>
</dbReference>
<dbReference type="Proteomes" id="UP000541154">
    <property type="component" value="Unassembled WGS sequence"/>
</dbReference>
<dbReference type="GO" id="GO:0005634">
    <property type="term" value="C:nucleus"/>
    <property type="evidence" value="ECO:0007669"/>
    <property type="project" value="UniProtKB-SubCell"/>
</dbReference>
<feature type="domain" description="PIG-P" evidence="11">
    <location>
        <begin position="192"/>
        <end position="339"/>
    </location>
</feature>
<evidence type="ECO:0000259" key="10">
    <source>
        <dbReference type="Pfam" id="PF05181"/>
    </source>
</evidence>
<feature type="transmembrane region" description="Helical" evidence="9">
    <location>
        <begin position="234"/>
        <end position="257"/>
    </location>
</feature>
<dbReference type="GO" id="GO:0016020">
    <property type="term" value="C:membrane"/>
    <property type="evidence" value="ECO:0007669"/>
    <property type="project" value="UniProtKB-SubCell"/>
</dbReference>
<evidence type="ECO:0000256" key="7">
    <source>
        <dbReference type="ARBA" id="ARBA00023242"/>
    </source>
</evidence>
<gene>
    <name evidence="12" type="ORF">ETB97_011011</name>
</gene>
<dbReference type="PANTHER" id="PTHR46346">
    <property type="entry name" value="PHOSPHATIDYLINOSITOL N-ACETYLGLUCOSAMINYLTRANSFERASE SUBUNIT P"/>
    <property type="match status" value="1"/>
</dbReference>
<evidence type="ECO:0000256" key="5">
    <source>
        <dbReference type="ARBA" id="ARBA00022989"/>
    </source>
</evidence>
<evidence type="ECO:0000256" key="4">
    <source>
        <dbReference type="ARBA" id="ARBA00022833"/>
    </source>
</evidence>
<feature type="transmembrane region" description="Helical" evidence="9">
    <location>
        <begin position="195"/>
        <end position="214"/>
    </location>
</feature>
<evidence type="ECO:0000256" key="3">
    <source>
        <dbReference type="ARBA" id="ARBA00022692"/>
    </source>
</evidence>
<feature type="region of interest" description="Disordered" evidence="8">
    <location>
        <begin position="1"/>
        <end position="180"/>
    </location>
</feature>
<protein>
    <submittedName>
        <fullName evidence="12">Uncharacterized protein</fullName>
    </submittedName>
</protein>
<feature type="compositionally biased region" description="Low complexity" evidence="8">
    <location>
        <begin position="139"/>
        <end position="160"/>
    </location>
</feature>
<keyword evidence="13" id="KW-1185">Reference proteome</keyword>
<keyword evidence="7" id="KW-0539">Nucleus</keyword>
<dbReference type="Pfam" id="PF05181">
    <property type="entry name" value="XPA_C"/>
    <property type="match status" value="2"/>
</dbReference>
<evidence type="ECO:0000256" key="1">
    <source>
        <dbReference type="ARBA" id="ARBA00004123"/>
    </source>
</evidence>
<feature type="compositionally biased region" description="Polar residues" evidence="8">
    <location>
        <begin position="74"/>
        <end position="89"/>
    </location>
</feature>
<name>A0A8H6A992_PETAA</name>
<dbReference type="InterPro" id="IPR009061">
    <property type="entry name" value="DNA-bd_dom_put_sf"/>
</dbReference>
<keyword evidence="3 9" id="KW-0812">Transmembrane</keyword>
<keyword evidence="6 9" id="KW-0472">Membrane</keyword>
<dbReference type="Gene3D" id="3.90.530.10">
    <property type="entry name" value="XPA C-terminal domain"/>
    <property type="match status" value="1"/>
</dbReference>
<dbReference type="GO" id="GO:0006506">
    <property type="term" value="P:GPI anchor biosynthetic process"/>
    <property type="evidence" value="ECO:0007669"/>
    <property type="project" value="TreeGrafter"/>
</dbReference>
<dbReference type="InterPro" id="IPR037129">
    <property type="entry name" value="XPA_sf"/>
</dbReference>
<dbReference type="InterPro" id="IPR022656">
    <property type="entry name" value="XPA_C"/>
</dbReference>
<evidence type="ECO:0000259" key="11">
    <source>
        <dbReference type="Pfam" id="PF08510"/>
    </source>
</evidence>
<keyword evidence="5 9" id="KW-1133">Transmembrane helix</keyword>
<reference evidence="12 13" key="1">
    <citation type="submission" date="2019-04" db="EMBL/GenBank/DDBJ databases">
        <title>Aspergillus burnettii sp. nov., novel species from soil in southeast Queensland.</title>
        <authorList>
            <person name="Gilchrist C.L.M."/>
            <person name="Pitt J.I."/>
            <person name="Lange L."/>
            <person name="Lacey H.J."/>
            <person name="Vuong D."/>
            <person name="Midgley D.J."/>
            <person name="Greenfield P."/>
            <person name="Bradbury M."/>
            <person name="Lacey E."/>
            <person name="Busk P.K."/>
            <person name="Pilgaard B."/>
            <person name="Chooi Y.H."/>
            <person name="Piggott A.M."/>
        </authorList>
    </citation>
    <scope>NUCLEOTIDE SEQUENCE [LARGE SCALE GENOMIC DNA]</scope>
    <source>
        <strain evidence="12 13">FRR 5400</strain>
    </source>
</reference>
<evidence type="ECO:0000313" key="12">
    <source>
        <dbReference type="EMBL" id="KAF5862870.1"/>
    </source>
</evidence>
<dbReference type="PANTHER" id="PTHR46346:SF1">
    <property type="entry name" value="PHOSPHATIDYLINOSITOL N-ACETYLGLUCOSAMINYLTRANSFERASE SUBUNIT P"/>
    <property type="match status" value="1"/>
</dbReference>
<feature type="domain" description="XPA C-terminal" evidence="10">
    <location>
        <begin position="588"/>
        <end position="620"/>
    </location>
</feature>
<keyword evidence="4" id="KW-0862">Zinc</keyword>
<feature type="compositionally biased region" description="Polar residues" evidence="8">
    <location>
        <begin position="13"/>
        <end position="23"/>
    </location>
</feature>
<feature type="region of interest" description="Disordered" evidence="8">
    <location>
        <begin position="340"/>
        <end position="362"/>
    </location>
</feature>
<proteinExistence type="predicted"/>
<organism evidence="12 13">
    <name type="scientific">Petromyces alliaceus</name>
    <name type="common">Aspergillus alliaceus</name>
    <dbReference type="NCBI Taxonomy" id="209559"/>
    <lineage>
        <taxon>Eukaryota</taxon>
        <taxon>Fungi</taxon>
        <taxon>Dikarya</taxon>
        <taxon>Ascomycota</taxon>
        <taxon>Pezizomycotina</taxon>
        <taxon>Eurotiomycetes</taxon>
        <taxon>Eurotiomycetidae</taxon>
        <taxon>Eurotiales</taxon>
        <taxon>Aspergillaceae</taxon>
        <taxon>Aspergillus</taxon>
        <taxon>Aspergillus subgen. Circumdati</taxon>
    </lineage>
</organism>
<dbReference type="PROSITE" id="PS00753">
    <property type="entry name" value="XPA_2"/>
    <property type="match status" value="1"/>
</dbReference>
<dbReference type="Pfam" id="PF08510">
    <property type="entry name" value="PIG-P"/>
    <property type="match status" value="1"/>
</dbReference>
<dbReference type="EMBL" id="SPNV01000063">
    <property type="protein sequence ID" value="KAF5862870.1"/>
    <property type="molecule type" value="Genomic_DNA"/>
</dbReference>
<comment type="caution">
    <text evidence="12">The sequence shown here is derived from an EMBL/GenBank/DDBJ whole genome shotgun (WGS) entry which is preliminary data.</text>
</comment>
<feature type="compositionally biased region" description="Acidic residues" evidence="8">
    <location>
        <begin position="90"/>
        <end position="103"/>
    </location>
</feature>
<dbReference type="InterPro" id="IPR052263">
    <property type="entry name" value="GPI_Anchor_Biosynth"/>
</dbReference>
<evidence type="ECO:0000256" key="9">
    <source>
        <dbReference type="SAM" id="Phobius"/>
    </source>
</evidence>
<comment type="subcellular location">
    <subcellularLocation>
        <location evidence="2">Membrane</location>
        <topology evidence="2">Multi-pass membrane protein</topology>
    </subcellularLocation>
    <subcellularLocation>
        <location evidence="1">Nucleus</location>
    </subcellularLocation>
</comment>
<evidence type="ECO:0000256" key="8">
    <source>
        <dbReference type="SAM" id="MobiDB-lite"/>
    </source>
</evidence>
<dbReference type="InterPro" id="IPR013717">
    <property type="entry name" value="PIG-P"/>
</dbReference>
<evidence type="ECO:0000313" key="13">
    <source>
        <dbReference type="Proteomes" id="UP000541154"/>
    </source>
</evidence>
<dbReference type="CDD" id="cd21077">
    <property type="entry name" value="DBD_Rad14"/>
    <property type="match status" value="1"/>
</dbReference>